<dbReference type="InterPro" id="IPR000653">
    <property type="entry name" value="DegT/StrS_aminotransferase"/>
</dbReference>
<dbReference type="SUPFAM" id="SSF53383">
    <property type="entry name" value="PLP-dependent transferases"/>
    <property type="match status" value="1"/>
</dbReference>
<organism evidence="5 6">
    <name type="scientific">Neoroseomonas lacus</name>
    <dbReference type="NCBI Taxonomy" id="287609"/>
    <lineage>
        <taxon>Bacteria</taxon>
        <taxon>Pseudomonadati</taxon>
        <taxon>Pseudomonadota</taxon>
        <taxon>Alphaproteobacteria</taxon>
        <taxon>Acetobacterales</taxon>
        <taxon>Acetobacteraceae</taxon>
        <taxon>Neoroseomonas</taxon>
    </lineage>
</organism>
<comment type="similarity">
    <text evidence="1 4">Belongs to the DegT/DnrJ/EryC1 family.</text>
</comment>
<proteinExistence type="inferred from homology"/>
<reference evidence="5" key="2">
    <citation type="submission" date="2020-09" db="EMBL/GenBank/DDBJ databases">
        <authorList>
            <person name="Sun Q."/>
            <person name="Zhou Y."/>
        </authorList>
    </citation>
    <scope>NUCLEOTIDE SEQUENCE</scope>
    <source>
        <strain evidence="5">CGMCC 1.3617</strain>
    </source>
</reference>
<dbReference type="InterPro" id="IPR015421">
    <property type="entry name" value="PyrdxlP-dep_Trfase_major"/>
</dbReference>
<evidence type="ECO:0000313" key="6">
    <source>
        <dbReference type="Proteomes" id="UP000661507"/>
    </source>
</evidence>
<dbReference type="Proteomes" id="UP000661507">
    <property type="component" value="Unassembled WGS sequence"/>
</dbReference>
<dbReference type="InterPro" id="IPR015422">
    <property type="entry name" value="PyrdxlP-dep_Trfase_small"/>
</dbReference>
<dbReference type="PANTHER" id="PTHR30244:SF34">
    <property type="entry name" value="DTDP-4-AMINO-4,6-DIDEOXYGALACTOSE TRANSAMINASE"/>
    <property type="match status" value="1"/>
</dbReference>
<dbReference type="InterPro" id="IPR015424">
    <property type="entry name" value="PyrdxlP-dep_Trfase"/>
</dbReference>
<gene>
    <name evidence="5" type="primary">kdnA</name>
    <name evidence="5" type="ORF">GCM10011320_01270</name>
</gene>
<dbReference type="EMBL" id="BMKW01000001">
    <property type="protein sequence ID" value="GGI98224.1"/>
    <property type="molecule type" value="Genomic_DNA"/>
</dbReference>
<evidence type="ECO:0000256" key="2">
    <source>
        <dbReference type="PIRSR" id="PIRSR000390-1"/>
    </source>
</evidence>
<evidence type="ECO:0000313" key="5">
    <source>
        <dbReference type="EMBL" id="GGI98224.1"/>
    </source>
</evidence>
<comment type="caution">
    <text evidence="5">The sequence shown here is derived from an EMBL/GenBank/DDBJ whole genome shotgun (WGS) entry which is preliminary data.</text>
</comment>
<sequence length="437" mass="47332">MTNEIGTLGKLAIDGGEPVRTRPLPWELPGAHWIGAEEEELVGRVIRARSPFRFYGLDPQNMADTLEREWKAKFGATNALAMGSGTAALGVALGAIGVGPGDEVLVPGYMWTSCISAIVRQGAIPRLVDIDDTFCMDPADLARKINPRSRAVIYVNMSGAPGHVKEVVRVAHAHGLKVVEDCAQAANAHIDGRWAGSDGDIAIFSFQLNKNMTSGDGGMLTSSDPHLFRRAYALHDLGYPRNEAGRLDASEPEFQMWGVGARMSDLAAAMALAQFRKLDKITGAMRNAKWSIRRQLEGIPGLGFRTILDPDGDSGPFMITTYRDAATCKRFTEALRAEGIKGEKGSLACITMAEWGMHWYFNVPSLVNKREAARGGFPWSHPDNAFHADISYQRGNLPVCDEMSERAALLAIASVLTPADVDDIVAAFRKVAAVVLP</sequence>
<dbReference type="GO" id="GO:0000271">
    <property type="term" value="P:polysaccharide biosynthetic process"/>
    <property type="evidence" value="ECO:0007669"/>
    <property type="project" value="TreeGrafter"/>
</dbReference>
<dbReference type="Gene3D" id="3.40.640.10">
    <property type="entry name" value="Type I PLP-dependent aspartate aminotransferase-like (Major domain)"/>
    <property type="match status" value="1"/>
</dbReference>
<dbReference type="PANTHER" id="PTHR30244">
    <property type="entry name" value="TRANSAMINASE"/>
    <property type="match status" value="1"/>
</dbReference>
<dbReference type="GO" id="GO:0008483">
    <property type="term" value="F:transaminase activity"/>
    <property type="evidence" value="ECO:0007669"/>
    <property type="project" value="TreeGrafter"/>
</dbReference>
<dbReference type="Gene3D" id="3.90.1150.10">
    <property type="entry name" value="Aspartate Aminotransferase, domain 1"/>
    <property type="match status" value="1"/>
</dbReference>
<accession>A0A917K449</accession>
<protein>
    <submittedName>
        <fullName evidence="5">8-amino-3,8-dideoxy-alpha-D-manno-octulosonate transaminase</fullName>
    </submittedName>
</protein>
<dbReference type="Pfam" id="PF01041">
    <property type="entry name" value="DegT_DnrJ_EryC1"/>
    <property type="match status" value="1"/>
</dbReference>
<dbReference type="AlphaFoldDB" id="A0A917K449"/>
<feature type="modified residue" description="N6-(pyridoxal phosphate)lysine" evidence="3">
    <location>
        <position position="210"/>
    </location>
</feature>
<reference evidence="5" key="1">
    <citation type="journal article" date="2014" name="Int. J. Syst. Evol. Microbiol.">
        <title>Complete genome sequence of Corynebacterium casei LMG S-19264T (=DSM 44701T), isolated from a smear-ripened cheese.</title>
        <authorList>
            <consortium name="US DOE Joint Genome Institute (JGI-PGF)"/>
            <person name="Walter F."/>
            <person name="Albersmeier A."/>
            <person name="Kalinowski J."/>
            <person name="Ruckert C."/>
        </authorList>
    </citation>
    <scope>NUCLEOTIDE SEQUENCE</scope>
    <source>
        <strain evidence="5">CGMCC 1.3617</strain>
    </source>
</reference>
<evidence type="ECO:0000256" key="4">
    <source>
        <dbReference type="RuleBase" id="RU004508"/>
    </source>
</evidence>
<keyword evidence="6" id="KW-1185">Reference proteome</keyword>
<name>A0A917K449_9PROT</name>
<dbReference type="GO" id="GO:0030170">
    <property type="term" value="F:pyridoxal phosphate binding"/>
    <property type="evidence" value="ECO:0007669"/>
    <property type="project" value="TreeGrafter"/>
</dbReference>
<keyword evidence="3 4" id="KW-0663">Pyridoxal phosphate</keyword>
<feature type="active site" description="Proton acceptor" evidence="2">
    <location>
        <position position="210"/>
    </location>
</feature>
<evidence type="ECO:0000256" key="1">
    <source>
        <dbReference type="ARBA" id="ARBA00037999"/>
    </source>
</evidence>
<dbReference type="RefSeq" id="WP_188964976.1">
    <property type="nucleotide sequence ID" value="NZ_BMKW01000001.1"/>
</dbReference>
<evidence type="ECO:0000256" key="3">
    <source>
        <dbReference type="PIRSR" id="PIRSR000390-2"/>
    </source>
</evidence>